<evidence type="ECO:0000313" key="3">
    <source>
        <dbReference type="Proteomes" id="UP000242699"/>
    </source>
</evidence>
<dbReference type="SUPFAM" id="SSF47413">
    <property type="entry name" value="lambda repressor-like DNA-binding domains"/>
    <property type="match status" value="1"/>
</dbReference>
<dbReference type="Pfam" id="PF01381">
    <property type="entry name" value="HTH_3"/>
    <property type="match status" value="1"/>
</dbReference>
<proteinExistence type="predicted"/>
<dbReference type="EMBL" id="PXYT01000004">
    <property type="protein sequence ID" value="PSR31169.1"/>
    <property type="molecule type" value="Genomic_DNA"/>
</dbReference>
<dbReference type="GO" id="GO:0003677">
    <property type="term" value="F:DNA binding"/>
    <property type="evidence" value="ECO:0007669"/>
    <property type="project" value="InterPro"/>
</dbReference>
<dbReference type="Gene3D" id="1.25.40.10">
    <property type="entry name" value="Tetratricopeptide repeat domain"/>
    <property type="match status" value="1"/>
</dbReference>
<dbReference type="InterPro" id="IPR010982">
    <property type="entry name" value="Lambda_DNA-bd_dom_sf"/>
</dbReference>
<evidence type="ECO:0000313" key="2">
    <source>
        <dbReference type="EMBL" id="PSR31169.1"/>
    </source>
</evidence>
<dbReference type="InterPro" id="IPR011990">
    <property type="entry name" value="TPR-like_helical_dom_sf"/>
</dbReference>
<dbReference type="CDD" id="cd00093">
    <property type="entry name" value="HTH_XRE"/>
    <property type="match status" value="1"/>
</dbReference>
<name>A0A2T2X9L2_9FIRM</name>
<sequence length="187" mass="21230">MIGQYIQQIRQANNLSQEALGNPQFSAAYVSRIENGLQEPSRRFLSHIAIRLPYRTEQFYQPGFDGHVIDILMHLARILHDMGNRNMAWDLAARAVDVAKRSGDPLIMCWAAGFQLTLTSDPELLVAMKRFWQMVQIVDWDRASTEATVRFVKVLAQLPSNRPGEGHSSISPMRPRARALMLNGRSK</sequence>
<dbReference type="InterPro" id="IPR001387">
    <property type="entry name" value="Cro/C1-type_HTH"/>
</dbReference>
<reference evidence="2 3" key="1">
    <citation type="journal article" date="2014" name="BMC Genomics">
        <title>Comparison of environmental and isolate Sulfobacillus genomes reveals diverse carbon, sulfur, nitrogen, and hydrogen metabolisms.</title>
        <authorList>
            <person name="Justice N.B."/>
            <person name="Norman A."/>
            <person name="Brown C.T."/>
            <person name="Singh A."/>
            <person name="Thomas B.C."/>
            <person name="Banfield J.F."/>
        </authorList>
    </citation>
    <scope>NUCLEOTIDE SEQUENCE [LARGE SCALE GENOMIC DNA]</scope>
    <source>
        <strain evidence="2">AMDSBA1</strain>
    </source>
</reference>
<protein>
    <recommendedName>
        <fullName evidence="1">HTH cro/C1-type domain-containing protein</fullName>
    </recommendedName>
</protein>
<dbReference type="Proteomes" id="UP000242699">
    <property type="component" value="Unassembled WGS sequence"/>
</dbReference>
<dbReference type="AlphaFoldDB" id="A0A2T2X9L2"/>
<accession>A0A2T2X9L2</accession>
<organism evidence="2 3">
    <name type="scientific">Sulfobacillus benefaciens</name>
    <dbReference type="NCBI Taxonomy" id="453960"/>
    <lineage>
        <taxon>Bacteria</taxon>
        <taxon>Bacillati</taxon>
        <taxon>Bacillota</taxon>
        <taxon>Clostridia</taxon>
        <taxon>Eubacteriales</taxon>
        <taxon>Clostridiales Family XVII. Incertae Sedis</taxon>
        <taxon>Sulfobacillus</taxon>
    </lineage>
</organism>
<comment type="caution">
    <text evidence="2">The sequence shown here is derived from an EMBL/GenBank/DDBJ whole genome shotgun (WGS) entry which is preliminary data.</text>
</comment>
<dbReference type="PROSITE" id="PS50943">
    <property type="entry name" value="HTH_CROC1"/>
    <property type="match status" value="1"/>
</dbReference>
<feature type="domain" description="HTH cro/C1-type" evidence="1">
    <location>
        <begin position="6"/>
        <end position="59"/>
    </location>
</feature>
<dbReference type="SMART" id="SM00530">
    <property type="entry name" value="HTH_XRE"/>
    <property type="match status" value="1"/>
</dbReference>
<gene>
    <name evidence="2" type="ORF">C7B43_03465</name>
</gene>
<evidence type="ECO:0000259" key="1">
    <source>
        <dbReference type="PROSITE" id="PS50943"/>
    </source>
</evidence>